<sequence>MTIPVAHPDPAQPPVFVHSGWRCSSTYVWSRFRALPGVRAYYEPWHEQLATLTPERIARETPRASGLRHPGDDVPYLAEFAGLLAPGGGVAGYQARFALDDYFLPAGQQDAAQTAYVAGLVGDAQSDGQRPVLACCRTLGRIDWLRRRFGGFHVVLIRDPLQQWLSFHSLRKRPRPTYFELCQYVLLSEAAEAGPLARRLGLPTPRGGALVQRISAVRRRLKRAPARTSFTAFLAVYLLSYLKALPQADLVIDVDRLGQDADYAAQITEALRAGCGLAPDFSDCRTPAAHAAVPAAPYRRISRQVIDALDARAALAAPGPAALLFAKLSKAMADAPEPPASMRRRLAGWISETMETLVPRRRRRARI</sequence>
<dbReference type="InterPro" id="IPR027417">
    <property type="entry name" value="P-loop_NTPase"/>
</dbReference>
<keyword evidence="2" id="KW-1185">Reference proteome</keyword>
<proteinExistence type="predicted"/>
<reference evidence="1 2" key="1">
    <citation type="submission" date="2017-12" db="EMBL/GenBank/DDBJ databases">
        <title>The genome sequence of Caulobacter sp. 410.</title>
        <authorList>
            <person name="Gao J."/>
            <person name="Mao X."/>
            <person name="Sun J."/>
        </authorList>
    </citation>
    <scope>NUCLEOTIDE SEQUENCE [LARGE SCALE GENOMIC DNA]</scope>
    <source>
        <strain evidence="1 2">410</strain>
    </source>
</reference>
<protein>
    <recommendedName>
        <fullName evidence="3">Sulfotransferase family protein</fullName>
    </recommendedName>
</protein>
<organism evidence="1 2">
    <name type="scientific">Caulobacter zeae</name>
    <dbReference type="NCBI Taxonomy" id="2055137"/>
    <lineage>
        <taxon>Bacteria</taxon>
        <taxon>Pseudomonadati</taxon>
        <taxon>Pseudomonadota</taxon>
        <taxon>Alphaproteobacteria</taxon>
        <taxon>Caulobacterales</taxon>
        <taxon>Caulobacteraceae</taxon>
        <taxon>Caulobacter</taxon>
    </lineage>
</organism>
<dbReference type="OrthoDB" id="7180669at2"/>
<dbReference type="Gene3D" id="3.40.50.300">
    <property type="entry name" value="P-loop containing nucleotide triphosphate hydrolases"/>
    <property type="match status" value="1"/>
</dbReference>
<dbReference type="EMBL" id="PJRS01000049">
    <property type="protein sequence ID" value="PLR18791.1"/>
    <property type="molecule type" value="Genomic_DNA"/>
</dbReference>
<comment type="caution">
    <text evidence="1">The sequence shown here is derived from an EMBL/GenBank/DDBJ whole genome shotgun (WGS) entry which is preliminary data.</text>
</comment>
<accession>A0A2N5CYB0</accession>
<evidence type="ECO:0008006" key="3">
    <source>
        <dbReference type="Google" id="ProtNLM"/>
    </source>
</evidence>
<dbReference type="Proteomes" id="UP000234479">
    <property type="component" value="Unassembled WGS sequence"/>
</dbReference>
<evidence type="ECO:0000313" key="2">
    <source>
        <dbReference type="Proteomes" id="UP000234479"/>
    </source>
</evidence>
<evidence type="ECO:0000313" key="1">
    <source>
        <dbReference type="EMBL" id="PLR18791.1"/>
    </source>
</evidence>
<dbReference type="SUPFAM" id="SSF52540">
    <property type="entry name" value="P-loop containing nucleoside triphosphate hydrolases"/>
    <property type="match status" value="1"/>
</dbReference>
<dbReference type="RefSeq" id="WP_101720505.1">
    <property type="nucleotide sequence ID" value="NZ_PJRS01000049.1"/>
</dbReference>
<gene>
    <name evidence="1" type="ORF">SGCZBJ_24435</name>
</gene>
<name>A0A2N5CYB0_9CAUL</name>
<dbReference type="AlphaFoldDB" id="A0A2N5CYB0"/>